<dbReference type="Pfam" id="PF01905">
    <property type="entry name" value="DevR"/>
    <property type="match status" value="1"/>
</dbReference>
<dbReference type="RefSeq" id="WP_012465416.1">
    <property type="nucleotide sequence ID" value="NC_010803.1"/>
</dbReference>
<dbReference type="NCBIfam" id="TIGR02585">
    <property type="entry name" value="cas_Cst2_DevR"/>
    <property type="match status" value="1"/>
</dbReference>
<dbReference type="OrthoDB" id="9781560at2"/>
<sequence>MSKNIIGFMLIDAPYSALNNAGSDAGERTENTISVKSIRKGKDIYPYISAQALRYWWRETLEKKCSWEMSPIERETKIAFTQANPFKYPDDDVFGYMRAQGKSDGGTVTRLSPLKNSPLISIVPNQMTSDFGVMSRQKEGDPVPHEHQFYSTVMHGIFSLDLESVGIFLENYKTGQRHLNDKLVQKHRDSIEKSGAVKTENDYRLPKDERTKRVTEAISVLPFISGGAKSALHLTDVTPKLLVMTIFNSGNHIFMNLAKNDNGQPKVNICALEQVLTDYADYLATDVYIARRVGFMDELEEELVSLNEKAFGTKKVIYNMDGSFNKTVETFTQEIATSIPE</sequence>
<dbReference type="KEGG" id="cli:Clim_0442"/>
<dbReference type="InterPro" id="IPR013414">
    <property type="entry name" value="Cas7/Cst2/DevR_sub_I-B/Tneap"/>
</dbReference>
<dbReference type="EMBL" id="CP001097">
    <property type="protein sequence ID" value="ACD89535.1"/>
    <property type="molecule type" value="Genomic_DNA"/>
</dbReference>
<keyword evidence="1" id="KW-0051">Antiviral defense</keyword>
<dbReference type="HOGENOM" id="CLU_068035_0_0_10"/>
<dbReference type="Proteomes" id="UP000008841">
    <property type="component" value="Chromosome"/>
</dbReference>
<dbReference type="STRING" id="290315.Clim_0442"/>
<dbReference type="eggNOG" id="COG1857">
    <property type="taxonomic scope" value="Bacteria"/>
</dbReference>
<gene>
    <name evidence="3" type="ordered locus">Clim_0442</name>
</gene>
<comment type="function">
    <text evidence="2">CRISPR (clustered regularly interspaced short palindromic repeat) is an adaptive immune system that provides protection against mobile genetic elements (viruses, transposable elements and conjugative plasmids). CRISPR clusters contain spacers, sequences complementary to antecedent mobile elements, and target invading nucleic acids. CRISPR clusters are transcribed and processed into CRISPR RNA (crRNA).</text>
</comment>
<reference evidence="3 4" key="1">
    <citation type="submission" date="2008-05" db="EMBL/GenBank/DDBJ databases">
        <title>Complete sequence of Chlorobium limicola DSM 245.</title>
        <authorList>
            <consortium name="US DOE Joint Genome Institute"/>
            <person name="Lucas S."/>
            <person name="Copeland A."/>
            <person name="Lapidus A."/>
            <person name="Glavina del Rio T."/>
            <person name="Dalin E."/>
            <person name="Tice H."/>
            <person name="Bruce D."/>
            <person name="Goodwin L."/>
            <person name="Pitluck S."/>
            <person name="Schmutz J."/>
            <person name="Larimer F."/>
            <person name="Land M."/>
            <person name="Hauser L."/>
            <person name="Kyrpides N."/>
            <person name="Ovchinnikova G."/>
            <person name="Zhao F."/>
            <person name="Li T."/>
            <person name="Liu Z."/>
            <person name="Overmann J."/>
            <person name="Bryant D.A."/>
            <person name="Richardson P."/>
        </authorList>
    </citation>
    <scope>NUCLEOTIDE SEQUENCE [LARGE SCALE GENOMIC DNA]</scope>
    <source>
        <strain evidence="4">DSM 245 / NBRC 103803 / 6330</strain>
    </source>
</reference>
<proteinExistence type="predicted"/>
<evidence type="ECO:0000256" key="2">
    <source>
        <dbReference type="ARBA" id="ARBA00025626"/>
    </source>
</evidence>
<dbReference type="AlphaFoldDB" id="B3EG02"/>
<evidence type="ECO:0000313" key="3">
    <source>
        <dbReference type="EMBL" id="ACD89535.1"/>
    </source>
</evidence>
<name>B3EG02_CHLL2</name>
<dbReference type="GO" id="GO:0051607">
    <property type="term" value="P:defense response to virus"/>
    <property type="evidence" value="ECO:0007669"/>
    <property type="project" value="UniProtKB-KW"/>
</dbReference>
<organism evidence="3 4">
    <name type="scientific">Chlorobium limicola (strain DSM 245 / NBRC 103803 / 6330)</name>
    <dbReference type="NCBI Taxonomy" id="290315"/>
    <lineage>
        <taxon>Bacteria</taxon>
        <taxon>Pseudomonadati</taxon>
        <taxon>Chlorobiota</taxon>
        <taxon>Chlorobiia</taxon>
        <taxon>Chlorobiales</taxon>
        <taxon>Chlorobiaceae</taxon>
        <taxon>Chlorobium/Pelodictyon group</taxon>
        <taxon>Chlorobium</taxon>
    </lineage>
</organism>
<protein>
    <submittedName>
        <fullName evidence="3">CRISPR-associated autoregulator, DevR family</fullName>
    </submittedName>
</protein>
<accession>B3EG02</accession>
<dbReference type="NCBIfam" id="TIGR01875">
    <property type="entry name" value="cas_MJ0381"/>
    <property type="match status" value="1"/>
</dbReference>
<evidence type="ECO:0000313" key="4">
    <source>
        <dbReference type="Proteomes" id="UP000008841"/>
    </source>
</evidence>
<evidence type="ECO:0000256" key="1">
    <source>
        <dbReference type="ARBA" id="ARBA00023118"/>
    </source>
</evidence>
<dbReference type="InterPro" id="IPR010154">
    <property type="entry name" value="CRISPR-assoc_Cas7/Cst2/DevR"/>
</dbReference>